<evidence type="ECO:0000313" key="1">
    <source>
        <dbReference type="EMBL" id="GJF00146.1"/>
    </source>
</evidence>
<dbReference type="AlphaFoldDB" id="A0A9P3GQW6"/>
<proteinExistence type="predicted"/>
<keyword evidence="2" id="KW-1185">Reference proteome</keyword>
<evidence type="ECO:0000313" key="2">
    <source>
        <dbReference type="Proteomes" id="UP000703269"/>
    </source>
</evidence>
<organism evidence="1 2">
    <name type="scientific">Phanerochaete sordida</name>
    <dbReference type="NCBI Taxonomy" id="48140"/>
    <lineage>
        <taxon>Eukaryota</taxon>
        <taxon>Fungi</taxon>
        <taxon>Dikarya</taxon>
        <taxon>Basidiomycota</taxon>
        <taxon>Agaricomycotina</taxon>
        <taxon>Agaricomycetes</taxon>
        <taxon>Polyporales</taxon>
        <taxon>Phanerochaetaceae</taxon>
        <taxon>Phanerochaete</taxon>
    </lineage>
</organism>
<sequence length="154" mass="16927">MLHGWAASTLATYSTALRLYHRACDKLGLAEVDQAPVASEVFTHVLMHLAGSVSQFALINLQVAVRAWHLLNQLPWTVNAVLYPKVLDAVCAMPPAPRVQHQPYTLTKLEPALTTLSCNDPFNVTVYTCACILFWPVMCASEITVPVLTQVDLP</sequence>
<dbReference type="Proteomes" id="UP000703269">
    <property type="component" value="Unassembled WGS sequence"/>
</dbReference>
<gene>
    <name evidence="1" type="ORF">PsYK624_164250</name>
</gene>
<protein>
    <submittedName>
        <fullName evidence="1">Uncharacterized protein</fullName>
    </submittedName>
</protein>
<dbReference type="OrthoDB" id="2794913at2759"/>
<dbReference type="EMBL" id="BPQB01000136">
    <property type="protein sequence ID" value="GJF00146.1"/>
    <property type="molecule type" value="Genomic_DNA"/>
</dbReference>
<reference evidence="1 2" key="1">
    <citation type="submission" date="2021-08" db="EMBL/GenBank/DDBJ databases">
        <title>Draft Genome Sequence of Phanerochaete sordida strain YK-624.</title>
        <authorList>
            <person name="Mori T."/>
            <person name="Dohra H."/>
            <person name="Suzuki T."/>
            <person name="Kawagishi H."/>
            <person name="Hirai H."/>
        </authorList>
    </citation>
    <scope>NUCLEOTIDE SEQUENCE [LARGE SCALE GENOMIC DNA]</scope>
    <source>
        <strain evidence="1 2">YK-624</strain>
    </source>
</reference>
<accession>A0A9P3GQW6</accession>
<comment type="caution">
    <text evidence="1">The sequence shown here is derived from an EMBL/GenBank/DDBJ whole genome shotgun (WGS) entry which is preliminary data.</text>
</comment>
<name>A0A9P3GQW6_9APHY</name>